<dbReference type="AlphaFoldDB" id="A0AAD3Y053"/>
<dbReference type="EMBL" id="BSYO01000025">
    <property type="protein sequence ID" value="GMH22680.1"/>
    <property type="molecule type" value="Genomic_DNA"/>
</dbReference>
<evidence type="ECO:0000313" key="1">
    <source>
        <dbReference type="EMBL" id="GMH22680.1"/>
    </source>
</evidence>
<accession>A0AAD3Y053</accession>
<proteinExistence type="predicted"/>
<organism evidence="1 2">
    <name type="scientific">Nepenthes gracilis</name>
    <name type="common">Slender pitcher plant</name>
    <dbReference type="NCBI Taxonomy" id="150966"/>
    <lineage>
        <taxon>Eukaryota</taxon>
        <taxon>Viridiplantae</taxon>
        <taxon>Streptophyta</taxon>
        <taxon>Embryophyta</taxon>
        <taxon>Tracheophyta</taxon>
        <taxon>Spermatophyta</taxon>
        <taxon>Magnoliopsida</taxon>
        <taxon>eudicotyledons</taxon>
        <taxon>Gunneridae</taxon>
        <taxon>Pentapetalae</taxon>
        <taxon>Caryophyllales</taxon>
        <taxon>Nepenthaceae</taxon>
        <taxon>Nepenthes</taxon>
    </lineage>
</organism>
<comment type="caution">
    <text evidence="1">The sequence shown here is derived from an EMBL/GenBank/DDBJ whole genome shotgun (WGS) entry which is preliminary data.</text>
</comment>
<keyword evidence="2" id="KW-1185">Reference proteome</keyword>
<protein>
    <submittedName>
        <fullName evidence="1">Uncharacterized protein</fullName>
    </submittedName>
</protein>
<dbReference type="Proteomes" id="UP001279734">
    <property type="component" value="Unassembled WGS sequence"/>
</dbReference>
<evidence type="ECO:0000313" key="2">
    <source>
        <dbReference type="Proteomes" id="UP001279734"/>
    </source>
</evidence>
<name>A0AAD3Y053_NEPGR</name>
<reference evidence="1" key="1">
    <citation type="submission" date="2023-05" db="EMBL/GenBank/DDBJ databases">
        <title>Nepenthes gracilis genome sequencing.</title>
        <authorList>
            <person name="Fukushima K."/>
        </authorList>
    </citation>
    <scope>NUCLEOTIDE SEQUENCE</scope>
    <source>
        <strain evidence="1">SING2019-196</strain>
    </source>
</reference>
<sequence>MVLQAETLASTFVSIISVGASDRMMFLDDLQVARIETDGDGLWVDSISFILLIMGYSKLYSMSETSLLGQI</sequence>
<gene>
    <name evidence="1" type="ORF">Nepgr_024523</name>
</gene>